<dbReference type="InterPro" id="IPR039532">
    <property type="entry name" value="TetR_C_Firmicutes"/>
</dbReference>
<dbReference type="OrthoDB" id="9810250at2"/>
<proteinExistence type="predicted"/>
<dbReference type="PANTHER" id="PTHR43479:SF7">
    <property type="entry name" value="TETR-FAMILY TRANSCRIPTIONAL REGULATOR"/>
    <property type="match status" value="1"/>
</dbReference>
<feature type="DNA-binding region" description="H-T-H motif" evidence="2">
    <location>
        <begin position="26"/>
        <end position="45"/>
    </location>
</feature>
<reference evidence="4" key="2">
    <citation type="submission" date="2020-10" db="EMBL/GenBank/DDBJ databases">
        <title>Comparative genomics of the Acetobacterium genus.</title>
        <authorList>
            <person name="Marshall C."/>
            <person name="May H."/>
            <person name="Norman S."/>
        </authorList>
    </citation>
    <scope>NUCLEOTIDE SEQUENCE</scope>
    <source>
        <strain evidence="4">DER-2019</strain>
    </source>
</reference>
<dbReference type="PANTHER" id="PTHR43479">
    <property type="entry name" value="ACREF/ENVCD OPERON REPRESSOR-RELATED"/>
    <property type="match status" value="1"/>
</dbReference>
<dbReference type="Pfam" id="PF00440">
    <property type="entry name" value="TetR_N"/>
    <property type="match status" value="1"/>
</dbReference>
<comment type="caution">
    <text evidence="4">The sequence shown here is derived from an EMBL/GenBank/DDBJ whole genome shotgun (WGS) entry which is preliminary data.</text>
</comment>
<dbReference type="Pfam" id="PF14278">
    <property type="entry name" value="TetR_C_8"/>
    <property type="match status" value="1"/>
</dbReference>
<evidence type="ECO:0000313" key="5">
    <source>
        <dbReference type="Proteomes" id="UP000616595"/>
    </source>
</evidence>
<keyword evidence="1 2" id="KW-0238">DNA-binding</keyword>
<dbReference type="Proteomes" id="UP000616595">
    <property type="component" value="Unassembled WGS sequence"/>
</dbReference>
<organism evidence="4 5">
    <name type="scientific">Acetobacterium paludosum</name>
    <dbReference type="NCBI Taxonomy" id="52693"/>
    <lineage>
        <taxon>Bacteria</taxon>
        <taxon>Bacillati</taxon>
        <taxon>Bacillota</taxon>
        <taxon>Clostridia</taxon>
        <taxon>Eubacteriales</taxon>
        <taxon>Eubacteriaceae</taxon>
        <taxon>Acetobacterium</taxon>
    </lineage>
</organism>
<gene>
    <name evidence="4" type="ORF">GH810_09610</name>
</gene>
<dbReference type="InterPro" id="IPR009057">
    <property type="entry name" value="Homeodomain-like_sf"/>
</dbReference>
<sequence length="187" mass="21930">MSQTTKRALAASLKKLLLAKPLDKITVIDVAADCEVNRQTFYYHFQDIYDLVEWIYTNEATKALDGKKTYDTWQDGFLKIFEYVLKNSGFVRNTYHSISRQHLETYLYNETYNLLIGVIEEKASGMMVRDDDKAFIANFYKYAFVGLMLEWIQQGMKEEPRIIIDRLSILVHGDIEKALEKFRTLSR</sequence>
<dbReference type="RefSeq" id="WP_148568052.1">
    <property type="nucleotide sequence ID" value="NZ_RXYA01000014.1"/>
</dbReference>
<keyword evidence="5" id="KW-1185">Reference proteome</keyword>
<feature type="domain" description="HTH tetR-type" evidence="3">
    <location>
        <begin position="3"/>
        <end position="63"/>
    </location>
</feature>
<dbReference type="EMBL" id="WJBD01000010">
    <property type="protein sequence ID" value="MBC3888563.1"/>
    <property type="molecule type" value="Genomic_DNA"/>
</dbReference>
<dbReference type="GO" id="GO:0003677">
    <property type="term" value="F:DNA binding"/>
    <property type="evidence" value="ECO:0007669"/>
    <property type="project" value="UniProtKB-UniRule"/>
</dbReference>
<reference evidence="4" key="1">
    <citation type="submission" date="2019-10" db="EMBL/GenBank/DDBJ databases">
        <authorList>
            <person name="Ross D.E."/>
            <person name="Gulliver D."/>
        </authorList>
    </citation>
    <scope>NUCLEOTIDE SEQUENCE</scope>
    <source>
        <strain evidence="4">DER-2019</strain>
    </source>
</reference>
<accession>A0A923HTX5</accession>
<protein>
    <submittedName>
        <fullName evidence="4">TetR family transcriptional regulator</fullName>
    </submittedName>
</protein>
<dbReference type="AlphaFoldDB" id="A0A923HTX5"/>
<dbReference type="InterPro" id="IPR001647">
    <property type="entry name" value="HTH_TetR"/>
</dbReference>
<dbReference type="InterPro" id="IPR050624">
    <property type="entry name" value="HTH-type_Tx_Regulator"/>
</dbReference>
<evidence type="ECO:0000256" key="2">
    <source>
        <dbReference type="PROSITE-ProRule" id="PRU00335"/>
    </source>
</evidence>
<evidence type="ECO:0000313" key="4">
    <source>
        <dbReference type="EMBL" id="MBC3888563.1"/>
    </source>
</evidence>
<dbReference type="PROSITE" id="PS50977">
    <property type="entry name" value="HTH_TETR_2"/>
    <property type="match status" value="1"/>
</dbReference>
<dbReference type="Gene3D" id="1.10.357.10">
    <property type="entry name" value="Tetracycline Repressor, domain 2"/>
    <property type="match status" value="1"/>
</dbReference>
<evidence type="ECO:0000256" key="1">
    <source>
        <dbReference type="ARBA" id="ARBA00023125"/>
    </source>
</evidence>
<dbReference type="SUPFAM" id="SSF46689">
    <property type="entry name" value="Homeodomain-like"/>
    <property type="match status" value="1"/>
</dbReference>
<evidence type="ECO:0000259" key="3">
    <source>
        <dbReference type="PROSITE" id="PS50977"/>
    </source>
</evidence>
<name>A0A923HTX5_9FIRM</name>